<dbReference type="RefSeq" id="WP_150424448.1">
    <property type="nucleotide sequence ID" value="NZ_VYQA01000002.1"/>
</dbReference>
<keyword evidence="2 3" id="KW-0961">Cell wall biogenesis/degradation</keyword>
<comment type="subcellular location">
    <subcellularLocation>
        <location evidence="3">Cell membrane</location>
        <topology evidence="3">Lipid-anchor</topology>
    </subcellularLocation>
</comment>
<dbReference type="Proteomes" id="UP000325933">
    <property type="component" value="Unassembled WGS sequence"/>
</dbReference>
<dbReference type="InterPro" id="IPR009009">
    <property type="entry name" value="RlpA-like_DPBB"/>
</dbReference>
<name>A0A5J5I6W8_9SPHN</name>
<dbReference type="InterPro" id="IPR036908">
    <property type="entry name" value="RlpA-like_sf"/>
</dbReference>
<dbReference type="GO" id="GO:0008932">
    <property type="term" value="F:lytic endotransglycosylase activity"/>
    <property type="evidence" value="ECO:0007669"/>
    <property type="project" value="UniProtKB-UniRule"/>
</dbReference>
<dbReference type="Pfam" id="PF03330">
    <property type="entry name" value="DPBB_1"/>
    <property type="match status" value="1"/>
</dbReference>
<dbReference type="GO" id="GO:0005886">
    <property type="term" value="C:plasma membrane"/>
    <property type="evidence" value="ECO:0007669"/>
    <property type="project" value="UniProtKB-SubCell"/>
</dbReference>
<sequence>MTEQVGRTIGFVWALGAALALSACGGGNYRPVRDTPVKIGPPYKVRGTTYVPAADPGYDMLGYASWYGSESGNRTANGEQFRAKWVTGAHVSLPLPSYVEVTALDSGRTILVRINDRGPFAGRGRVIDLSRGAAEQLGIRAQGHAAVRVRIVDPPEKDREKLRKGKAAPERPLVPERILAKLRAQLQASIP</sequence>
<keyword evidence="1 3" id="KW-0456">Lyase</keyword>
<feature type="domain" description="RlpA-like protein double-psi beta-barrel" evidence="5">
    <location>
        <begin position="62"/>
        <end position="149"/>
    </location>
</feature>
<dbReference type="Gene3D" id="2.40.40.10">
    <property type="entry name" value="RlpA-like domain"/>
    <property type="match status" value="1"/>
</dbReference>
<dbReference type="AlphaFoldDB" id="A0A5J5I6W8"/>
<dbReference type="InterPro" id="IPR034718">
    <property type="entry name" value="RlpA"/>
</dbReference>
<evidence type="ECO:0000313" key="8">
    <source>
        <dbReference type="Proteomes" id="UP000325933"/>
    </source>
</evidence>
<dbReference type="Proteomes" id="UP000326364">
    <property type="component" value="Unassembled WGS sequence"/>
</dbReference>
<evidence type="ECO:0000256" key="1">
    <source>
        <dbReference type="ARBA" id="ARBA00023239"/>
    </source>
</evidence>
<accession>A0A5J5I6W8</accession>
<dbReference type="NCBIfam" id="TIGR00413">
    <property type="entry name" value="rlpA"/>
    <property type="match status" value="1"/>
</dbReference>
<evidence type="ECO:0000313" key="6">
    <source>
        <dbReference type="EMBL" id="KAA9020555.1"/>
    </source>
</evidence>
<evidence type="ECO:0000256" key="4">
    <source>
        <dbReference type="RuleBase" id="RU003495"/>
    </source>
</evidence>
<dbReference type="GO" id="GO:0000270">
    <property type="term" value="P:peptidoglycan metabolic process"/>
    <property type="evidence" value="ECO:0007669"/>
    <property type="project" value="UniProtKB-UniRule"/>
</dbReference>
<dbReference type="EC" id="4.2.2.-" evidence="3"/>
<dbReference type="GO" id="GO:0009279">
    <property type="term" value="C:cell outer membrane"/>
    <property type="evidence" value="ECO:0007669"/>
    <property type="project" value="TreeGrafter"/>
</dbReference>
<gene>
    <name evidence="3" type="primary">rlpA</name>
    <name evidence="7" type="ORF">F4U95_02410</name>
    <name evidence="6" type="ORF">F4U96_02410</name>
</gene>
<dbReference type="EMBL" id="VYQA01000002">
    <property type="protein sequence ID" value="KAA9032881.1"/>
    <property type="molecule type" value="Genomic_DNA"/>
</dbReference>
<dbReference type="EMBL" id="VYQB01000002">
    <property type="protein sequence ID" value="KAA9020555.1"/>
    <property type="molecule type" value="Genomic_DNA"/>
</dbReference>
<keyword evidence="3" id="KW-0449">Lipoprotein</keyword>
<dbReference type="PANTHER" id="PTHR34183">
    <property type="entry name" value="ENDOLYTIC PEPTIDOGLYCAN TRANSGLYCOSYLASE RLPA"/>
    <property type="match status" value="1"/>
</dbReference>
<comment type="caution">
    <text evidence="7">The sequence shown here is derived from an EMBL/GenBank/DDBJ whole genome shotgun (WGS) entry which is preliminary data.</text>
</comment>
<dbReference type="GO" id="GO:0071555">
    <property type="term" value="P:cell wall organization"/>
    <property type="evidence" value="ECO:0007669"/>
    <property type="project" value="UniProtKB-KW"/>
</dbReference>
<dbReference type="PROSITE" id="PS51257">
    <property type="entry name" value="PROKAR_LIPOPROTEIN"/>
    <property type="match status" value="1"/>
</dbReference>
<evidence type="ECO:0000256" key="2">
    <source>
        <dbReference type="ARBA" id="ARBA00023316"/>
    </source>
</evidence>
<evidence type="ECO:0000313" key="9">
    <source>
        <dbReference type="Proteomes" id="UP000326364"/>
    </source>
</evidence>
<evidence type="ECO:0000259" key="5">
    <source>
        <dbReference type="Pfam" id="PF03330"/>
    </source>
</evidence>
<reference evidence="8 9" key="1">
    <citation type="submission" date="2019-09" db="EMBL/GenBank/DDBJ databases">
        <authorList>
            <person name="Feng G."/>
        </authorList>
    </citation>
    <scope>NUCLEOTIDE SEQUENCE [LARGE SCALE GENOMIC DNA]</scope>
    <source>
        <strain evidence="7 8">KACC 19283</strain>
        <strain evidence="6 9">KACC 19284</strain>
    </source>
</reference>
<proteinExistence type="inferred from homology"/>
<organism evidence="7 8">
    <name type="scientific">Sphingobium limneticum</name>
    <dbReference type="NCBI Taxonomy" id="1007511"/>
    <lineage>
        <taxon>Bacteria</taxon>
        <taxon>Pseudomonadati</taxon>
        <taxon>Pseudomonadota</taxon>
        <taxon>Alphaproteobacteria</taxon>
        <taxon>Sphingomonadales</taxon>
        <taxon>Sphingomonadaceae</taxon>
        <taxon>Sphingobium</taxon>
    </lineage>
</organism>
<protein>
    <recommendedName>
        <fullName evidence="3">Endolytic peptidoglycan transglycosylase RlpA</fullName>
        <ecNumber evidence="3">4.2.2.-</ecNumber>
    </recommendedName>
</protein>
<keyword evidence="3" id="KW-0472">Membrane</keyword>
<comment type="similarity">
    <text evidence="3 4">Belongs to the RlpA family.</text>
</comment>
<keyword evidence="3" id="KW-1003">Cell membrane</keyword>
<comment type="function">
    <text evidence="3">Lytic transglycosylase with a strong preference for naked glycan strands that lack stem peptides.</text>
</comment>
<dbReference type="CDD" id="cd22268">
    <property type="entry name" value="DPBB_RlpA-like"/>
    <property type="match status" value="1"/>
</dbReference>
<dbReference type="HAMAP" id="MF_02071">
    <property type="entry name" value="RlpA"/>
    <property type="match status" value="1"/>
</dbReference>
<keyword evidence="9" id="KW-1185">Reference proteome</keyword>
<dbReference type="InterPro" id="IPR012997">
    <property type="entry name" value="RplA"/>
</dbReference>
<evidence type="ECO:0000313" key="7">
    <source>
        <dbReference type="EMBL" id="KAA9032881.1"/>
    </source>
</evidence>
<keyword evidence="3" id="KW-0564">Palmitate</keyword>
<dbReference type="PANTHER" id="PTHR34183:SF1">
    <property type="entry name" value="ENDOLYTIC PEPTIDOGLYCAN TRANSGLYCOSYLASE RLPA"/>
    <property type="match status" value="1"/>
</dbReference>
<evidence type="ECO:0000256" key="3">
    <source>
        <dbReference type="HAMAP-Rule" id="MF_02071"/>
    </source>
</evidence>
<dbReference type="SUPFAM" id="SSF50685">
    <property type="entry name" value="Barwin-like endoglucanases"/>
    <property type="match status" value="1"/>
</dbReference>